<dbReference type="InterPro" id="IPR027417">
    <property type="entry name" value="P-loop_NTPase"/>
</dbReference>
<protein>
    <submittedName>
        <fullName evidence="2">(diamondback moth) hypothetical protein</fullName>
    </submittedName>
</protein>
<evidence type="ECO:0000313" key="2">
    <source>
        <dbReference type="EMBL" id="CAG9127042.1"/>
    </source>
</evidence>
<evidence type="ECO:0000256" key="1">
    <source>
        <dbReference type="SAM" id="MobiDB-lite"/>
    </source>
</evidence>
<gene>
    <name evidence="2" type="ORF">PLXY2_LOCUS8838</name>
</gene>
<dbReference type="AlphaFoldDB" id="A0A8S4FGB9"/>
<accession>A0A8S4FGB9</accession>
<dbReference type="Gene3D" id="3.40.50.300">
    <property type="entry name" value="P-loop containing nucleotide triphosphate hydrolases"/>
    <property type="match status" value="1"/>
</dbReference>
<dbReference type="Proteomes" id="UP000653454">
    <property type="component" value="Unassembled WGS sequence"/>
</dbReference>
<name>A0A8S4FGB9_PLUXY</name>
<proteinExistence type="predicted"/>
<dbReference type="GO" id="GO:0005737">
    <property type="term" value="C:cytoplasm"/>
    <property type="evidence" value="ECO:0007669"/>
    <property type="project" value="TreeGrafter"/>
</dbReference>
<keyword evidence="3" id="KW-1185">Reference proteome</keyword>
<sequence length="473" mass="52470">MSELDVSENVFSEKRYFLNHLDSYHGEYFLKAVARAAAAAALRDKEAAGAGAEALGPEDEPFEPPPPDQPTEIIGTVSDNAIEVLPGVTRIIPRDVALRRMLTCGHVVIDISLDRGELKLAMDYMALLKTLLEKQAAAIEDVPSDAGDTTAPPAERRYLILVSTVMTWASTKPLDPDSPDLPFVETDFRKRKPHPNYKMHYDTENAVIELARQHKKQIGAIVLTAGMTYGGKEDALFYWFQKAWECEPVLPILGRGNNVIPIINIQELAQIVNHLLTDFPKKLYILAVEQNETRQKEIVKSLAKSLGTGLFKCIPPEDGFLIPEIDQRIYDLITLNLLMEPVFIAETVGISSDATFAENLPALIKEFKKLRGLKPFKVVIHGPPLVGKTTLARRVCESYGLVYVSPETVVQDLIDDLVELKPSKCNVAAQQELVWITGERPLGESTCLASPESRGWVLYCNVILTLMTNVPSI</sequence>
<dbReference type="PANTHER" id="PTHR48079">
    <property type="entry name" value="PROTEIN YEEZ"/>
    <property type="match status" value="1"/>
</dbReference>
<dbReference type="Gene3D" id="3.40.50.720">
    <property type="entry name" value="NAD(P)-binding Rossmann-like Domain"/>
    <property type="match status" value="1"/>
</dbReference>
<evidence type="ECO:0000313" key="3">
    <source>
        <dbReference type="Proteomes" id="UP000653454"/>
    </source>
</evidence>
<comment type="caution">
    <text evidence="2">The sequence shown here is derived from an EMBL/GenBank/DDBJ whole genome shotgun (WGS) entry which is preliminary data.</text>
</comment>
<feature type="region of interest" description="Disordered" evidence="1">
    <location>
        <begin position="49"/>
        <end position="68"/>
    </location>
</feature>
<dbReference type="EMBL" id="CAJHNJ030000033">
    <property type="protein sequence ID" value="CAG9127042.1"/>
    <property type="molecule type" value="Genomic_DNA"/>
</dbReference>
<dbReference type="InterPro" id="IPR051783">
    <property type="entry name" value="NAD(P)-dependent_oxidoreduct"/>
</dbReference>
<reference evidence="2" key="1">
    <citation type="submission" date="2020-11" db="EMBL/GenBank/DDBJ databases">
        <authorList>
            <person name="Whiteford S."/>
        </authorList>
    </citation>
    <scope>NUCLEOTIDE SEQUENCE</scope>
</reference>
<dbReference type="PANTHER" id="PTHR48079:SF6">
    <property type="entry name" value="NAD(P)-BINDING DOMAIN-CONTAINING PROTEIN-RELATED"/>
    <property type="match status" value="1"/>
</dbReference>
<organism evidence="2 3">
    <name type="scientific">Plutella xylostella</name>
    <name type="common">Diamondback moth</name>
    <name type="synonym">Plutella maculipennis</name>
    <dbReference type="NCBI Taxonomy" id="51655"/>
    <lineage>
        <taxon>Eukaryota</taxon>
        <taxon>Metazoa</taxon>
        <taxon>Ecdysozoa</taxon>
        <taxon>Arthropoda</taxon>
        <taxon>Hexapoda</taxon>
        <taxon>Insecta</taxon>
        <taxon>Pterygota</taxon>
        <taxon>Neoptera</taxon>
        <taxon>Endopterygota</taxon>
        <taxon>Lepidoptera</taxon>
        <taxon>Glossata</taxon>
        <taxon>Ditrysia</taxon>
        <taxon>Yponomeutoidea</taxon>
        <taxon>Plutellidae</taxon>
        <taxon>Plutella</taxon>
    </lineage>
</organism>
<dbReference type="SUPFAM" id="SSF51735">
    <property type="entry name" value="NAD(P)-binding Rossmann-fold domains"/>
    <property type="match status" value="1"/>
</dbReference>
<dbReference type="SUPFAM" id="SSF52540">
    <property type="entry name" value="P-loop containing nucleoside triphosphate hydrolases"/>
    <property type="match status" value="1"/>
</dbReference>
<dbReference type="GO" id="GO:0004029">
    <property type="term" value="F:aldehyde dehydrogenase (NAD+) activity"/>
    <property type="evidence" value="ECO:0007669"/>
    <property type="project" value="TreeGrafter"/>
</dbReference>
<dbReference type="InterPro" id="IPR036291">
    <property type="entry name" value="NAD(P)-bd_dom_sf"/>
</dbReference>